<dbReference type="EMBL" id="JAGINW010000001">
    <property type="protein sequence ID" value="MBP2330872.1"/>
    <property type="molecule type" value="Genomic_DNA"/>
</dbReference>
<dbReference type="RefSeq" id="WP_209647541.1">
    <property type="nucleotide sequence ID" value="NZ_JAGINW010000001.1"/>
</dbReference>
<evidence type="ECO:0000313" key="3">
    <source>
        <dbReference type="Proteomes" id="UP001519332"/>
    </source>
</evidence>
<gene>
    <name evidence="2" type="ORF">JOF56_011257</name>
</gene>
<protein>
    <recommendedName>
        <fullName evidence="4">SURF1-like protein</fullName>
    </recommendedName>
</protein>
<accession>A0ABS4U2I9</accession>
<evidence type="ECO:0008006" key="4">
    <source>
        <dbReference type="Google" id="ProtNLM"/>
    </source>
</evidence>
<organism evidence="2 3">
    <name type="scientific">Kibdelosporangium banguiense</name>
    <dbReference type="NCBI Taxonomy" id="1365924"/>
    <lineage>
        <taxon>Bacteria</taxon>
        <taxon>Bacillati</taxon>
        <taxon>Actinomycetota</taxon>
        <taxon>Actinomycetes</taxon>
        <taxon>Pseudonocardiales</taxon>
        <taxon>Pseudonocardiaceae</taxon>
        <taxon>Kibdelosporangium</taxon>
    </lineage>
</organism>
<evidence type="ECO:0000256" key="1">
    <source>
        <dbReference type="SAM" id="Phobius"/>
    </source>
</evidence>
<proteinExistence type="predicted"/>
<sequence length="139" mass="15625">MTAILRAQSLGKKYKRKWALAGCTLDISGQVERIGVVDPKGVWRLGNETVDPAGNVITSLPAAIVDCMPKASRDSATVPDFRVIRSCLAKLDSLGYKQRLTYQPGDRFWPLQWLELGMFLVLSGLLTWFCFRLTRHRLS</sequence>
<keyword evidence="1" id="KW-0472">Membrane</keyword>
<dbReference type="Proteomes" id="UP001519332">
    <property type="component" value="Unassembled WGS sequence"/>
</dbReference>
<feature type="transmembrane region" description="Helical" evidence="1">
    <location>
        <begin position="111"/>
        <end position="131"/>
    </location>
</feature>
<keyword evidence="3" id="KW-1185">Reference proteome</keyword>
<keyword evidence="1" id="KW-0812">Transmembrane</keyword>
<comment type="caution">
    <text evidence="2">The sequence shown here is derived from an EMBL/GenBank/DDBJ whole genome shotgun (WGS) entry which is preliminary data.</text>
</comment>
<evidence type="ECO:0000313" key="2">
    <source>
        <dbReference type="EMBL" id="MBP2330872.1"/>
    </source>
</evidence>
<name>A0ABS4U2I9_9PSEU</name>
<keyword evidence="1" id="KW-1133">Transmembrane helix</keyword>
<reference evidence="2 3" key="1">
    <citation type="submission" date="2021-03" db="EMBL/GenBank/DDBJ databases">
        <title>Sequencing the genomes of 1000 actinobacteria strains.</title>
        <authorList>
            <person name="Klenk H.-P."/>
        </authorList>
    </citation>
    <scope>NUCLEOTIDE SEQUENCE [LARGE SCALE GENOMIC DNA]</scope>
    <source>
        <strain evidence="2 3">DSM 46670</strain>
    </source>
</reference>